<dbReference type="InterPro" id="IPR029045">
    <property type="entry name" value="ClpP/crotonase-like_dom_sf"/>
</dbReference>
<dbReference type="Gene3D" id="3.90.226.10">
    <property type="entry name" value="2-enoyl-CoA Hydratase, Chain A, domain 1"/>
    <property type="match status" value="1"/>
</dbReference>
<keyword evidence="3" id="KW-1185">Reference proteome</keyword>
<reference evidence="2" key="1">
    <citation type="submission" date="2019-02" db="EMBL/GenBank/DDBJ databases">
        <authorList>
            <person name="Li S.-H."/>
        </authorList>
    </citation>
    <scope>NUCLEOTIDE SEQUENCE</scope>
    <source>
        <strain evidence="2">IMCC14734</strain>
    </source>
</reference>
<comment type="similarity">
    <text evidence="1">Belongs to the enoyl-CoA hydratase/isomerase family.</text>
</comment>
<accession>A0ABT3TFM4</accession>
<organism evidence="2 3">
    <name type="scientific">Candidatus Litorirhabdus singularis</name>
    <dbReference type="NCBI Taxonomy" id="2518993"/>
    <lineage>
        <taxon>Bacteria</taxon>
        <taxon>Pseudomonadati</taxon>
        <taxon>Pseudomonadota</taxon>
        <taxon>Gammaproteobacteria</taxon>
        <taxon>Cellvibrionales</taxon>
        <taxon>Halieaceae</taxon>
        <taxon>Candidatus Litorirhabdus</taxon>
    </lineage>
</organism>
<dbReference type="EMBL" id="SHNN01000002">
    <property type="protein sequence ID" value="MCX2981116.1"/>
    <property type="molecule type" value="Genomic_DNA"/>
</dbReference>
<evidence type="ECO:0000313" key="2">
    <source>
        <dbReference type="EMBL" id="MCX2981116.1"/>
    </source>
</evidence>
<protein>
    <submittedName>
        <fullName evidence="2">Enoyl-CoA hydratase/isomerase family protein</fullName>
    </submittedName>
</protein>
<gene>
    <name evidence="2" type="ORF">EYC98_09595</name>
</gene>
<dbReference type="Gene3D" id="1.10.12.10">
    <property type="entry name" value="Lyase 2-enoyl-coa Hydratase, Chain A, domain 2"/>
    <property type="match status" value="1"/>
</dbReference>
<dbReference type="PANTHER" id="PTHR42964">
    <property type="entry name" value="ENOYL-COA HYDRATASE"/>
    <property type="match status" value="1"/>
</dbReference>
<dbReference type="PANTHER" id="PTHR42964:SF1">
    <property type="entry name" value="POLYKETIDE BIOSYNTHESIS ENOYL-COA HYDRATASE PKSH-RELATED"/>
    <property type="match status" value="1"/>
</dbReference>
<evidence type="ECO:0000256" key="1">
    <source>
        <dbReference type="ARBA" id="ARBA00005254"/>
    </source>
</evidence>
<proteinExistence type="inferred from homology"/>
<dbReference type="RefSeq" id="WP_279245131.1">
    <property type="nucleotide sequence ID" value="NZ_SHNN01000002.1"/>
</dbReference>
<dbReference type="SUPFAM" id="SSF52096">
    <property type="entry name" value="ClpP/crotonase"/>
    <property type="match status" value="1"/>
</dbReference>
<comment type="caution">
    <text evidence="2">The sequence shown here is derived from an EMBL/GenBank/DDBJ whole genome shotgun (WGS) entry which is preliminary data.</text>
</comment>
<dbReference type="Proteomes" id="UP001143362">
    <property type="component" value="Unassembled WGS sequence"/>
</dbReference>
<dbReference type="InterPro" id="IPR051683">
    <property type="entry name" value="Enoyl-CoA_Hydratase/Isomerase"/>
</dbReference>
<dbReference type="InterPro" id="IPR001753">
    <property type="entry name" value="Enoyl-CoA_hydra/iso"/>
</dbReference>
<name>A0ABT3TFM4_9GAMM</name>
<sequence>MQFPDYPELLIELDAGVLYLTINRPEKRNAMNAAVVNGISETFTAIADNRDIRAVVLRGSEGHFCSGGDIGGMQQGGTKEEAERQAWEFNRSFGRLAAQVNRAPQVVIAALEGAVLGGGFGLACISDVAIADVNAKFGMPETGLGIIPAQIAPFVVMRIGLTQARRLALLGERINGTAARELGLVHYVTDGTAAMQEQLEAVLSKVRRCAPEANAATKQLMLDVGSTDLESLLDRASDDFANAINSHEGKEGTNAFLEKRLPLWAV</sequence>
<dbReference type="InterPro" id="IPR014748">
    <property type="entry name" value="Enoyl-CoA_hydra_C"/>
</dbReference>
<evidence type="ECO:0000313" key="3">
    <source>
        <dbReference type="Proteomes" id="UP001143362"/>
    </source>
</evidence>
<dbReference type="Pfam" id="PF00378">
    <property type="entry name" value="ECH_1"/>
    <property type="match status" value="1"/>
</dbReference>
<dbReference type="CDD" id="cd06558">
    <property type="entry name" value="crotonase-like"/>
    <property type="match status" value="1"/>
</dbReference>